<dbReference type="Gramene" id="OMO97540">
    <property type="protein sequence ID" value="OMO97540"/>
    <property type="gene ID" value="CCACVL1_04525"/>
</dbReference>
<organism evidence="1 2">
    <name type="scientific">Corchorus capsularis</name>
    <name type="common">Jute</name>
    <dbReference type="NCBI Taxonomy" id="210143"/>
    <lineage>
        <taxon>Eukaryota</taxon>
        <taxon>Viridiplantae</taxon>
        <taxon>Streptophyta</taxon>
        <taxon>Embryophyta</taxon>
        <taxon>Tracheophyta</taxon>
        <taxon>Spermatophyta</taxon>
        <taxon>Magnoliopsida</taxon>
        <taxon>eudicotyledons</taxon>
        <taxon>Gunneridae</taxon>
        <taxon>Pentapetalae</taxon>
        <taxon>rosids</taxon>
        <taxon>malvids</taxon>
        <taxon>Malvales</taxon>
        <taxon>Malvaceae</taxon>
        <taxon>Grewioideae</taxon>
        <taxon>Apeibeae</taxon>
        <taxon>Corchorus</taxon>
    </lineage>
</organism>
<dbReference type="AlphaFoldDB" id="A0A1R3JRW3"/>
<sequence length="54" mass="6087">MPSQTSTHHQGISSVANITTVTTTTSFHYQKLKMKIEKRACSKDRTSKEMGFLL</sequence>
<name>A0A1R3JRW3_COCAP</name>
<protein>
    <submittedName>
        <fullName evidence="1">Uncharacterized protein</fullName>
    </submittedName>
</protein>
<evidence type="ECO:0000313" key="1">
    <source>
        <dbReference type="EMBL" id="OMO97540.1"/>
    </source>
</evidence>
<gene>
    <name evidence="1" type="ORF">CCACVL1_04525</name>
</gene>
<comment type="caution">
    <text evidence="1">The sequence shown here is derived from an EMBL/GenBank/DDBJ whole genome shotgun (WGS) entry which is preliminary data.</text>
</comment>
<reference evidence="1 2" key="1">
    <citation type="submission" date="2013-09" db="EMBL/GenBank/DDBJ databases">
        <title>Corchorus capsularis genome sequencing.</title>
        <authorList>
            <person name="Alam M."/>
            <person name="Haque M.S."/>
            <person name="Islam M.S."/>
            <person name="Emdad E.M."/>
            <person name="Islam M.M."/>
            <person name="Ahmed B."/>
            <person name="Halim A."/>
            <person name="Hossen Q.M.M."/>
            <person name="Hossain M.Z."/>
            <person name="Ahmed R."/>
            <person name="Khan M.M."/>
            <person name="Islam R."/>
            <person name="Rashid M.M."/>
            <person name="Khan S.A."/>
            <person name="Rahman M.S."/>
            <person name="Alam M."/>
        </authorList>
    </citation>
    <scope>NUCLEOTIDE SEQUENCE [LARGE SCALE GENOMIC DNA]</scope>
    <source>
        <strain evidence="2">cv. CVL-1</strain>
        <tissue evidence="1">Whole seedling</tissue>
    </source>
</reference>
<evidence type="ECO:0000313" key="2">
    <source>
        <dbReference type="Proteomes" id="UP000188268"/>
    </source>
</evidence>
<keyword evidence="2" id="KW-1185">Reference proteome</keyword>
<dbReference type="EMBL" id="AWWV01007210">
    <property type="protein sequence ID" value="OMO97540.1"/>
    <property type="molecule type" value="Genomic_DNA"/>
</dbReference>
<dbReference type="Proteomes" id="UP000188268">
    <property type="component" value="Unassembled WGS sequence"/>
</dbReference>
<proteinExistence type="predicted"/>
<accession>A0A1R3JRW3</accession>